<name>A0A0H4X987_9BACT</name>
<dbReference type="KEGG" id="mym:A176_007047"/>
<dbReference type="Proteomes" id="UP000009026">
    <property type="component" value="Chromosome"/>
</dbReference>
<evidence type="ECO:0000313" key="1">
    <source>
        <dbReference type="EMBL" id="AKQ70135.1"/>
    </source>
</evidence>
<organism evidence="1 2">
    <name type="scientific">Pseudomyxococcus hansupus</name>
    <dbReference type="NCBI Taxonomy" id="1297742"/>
    <lineage>
        <taxon>Bacteria</taxon>
        <taxon>Pseudomonadati</taxon>
        <taxon>Myxococcota</taxon>
        <taxon>Myxococcia</taxon>
        <taxon>Myxococcales</taxon>
        <taxon>Cystobacterineae</taxon>
        <taxon>Myxococcaceae</taxon>
        <taxon>Pseudomyxococcus</taxon>
    </lineage>
</organism>
<sequence>MHARPIASSTWNAKMSMLAGGECMPHRAHSQPIIGFRWSG</sequence>
<keyword evidence="2" id="KW-1185">Reference proteome</keyword>
<gene>
    <name evidence="1" type="ORF">A176_007047</name>
</gene>
<protein>
    <submittedName>
        <fullName evidence="1">Uncharacterized protein</fullName>
    </submittedName>
</protein>
<reference evidence="1 2" key="1">
    <citation type="journal article" date="2016" name="PLoS ONE">
        <title>Complete Genome Sequence and Comparative Genomics of a Novel Myxobacterium Myxococcus hansupus.</title>
        <authorList>
            <person name="Sharma G."/>
            <person name="Narwani T."/>
            <person name="Subramanian S."/>
        </authorList>
    </citation>
    <scope>NUCLEOTIDE SEQUENCE [LARGE SCALE GENOMIC DNA]</scope>
    <source>
        <strain evidence="2">mixupus</strain>
    </source>
</reference>
<dbReference type="PATRIC" id="fig|1297742.4.peg.7155"/>
<evidence type="ECO:0000313" key="2">
    <source>
        <dbReference type="Proteomes" id="UP000009026"/>
    </source>
</evidence>
<dbReference type="EMBL" id="CP012109">
    <property type="protein sequence ID" value="AKQ70135.1"/>
    <property type="molecule type" value="Genomic_DNA"/>
</dbReference>
<proteinExistence type="predicted"/>
<accession>A0A0H4X987</accession>
<dbReference type="AlphaFoldDB" id="A0A0H4X987"/>